<reference evidence="2" key="2">
    <citation type="submission" date="2021-08" db="EMBL/GenBank/DDBJ databases">
        <authorList>
            <person name="Tani A."/>
            <person name="Ola A."/>
            <person name="Ogura Y."/>
            <person name="Katsura K."/>
            <person name="Hayashi T."/>
        </authorList>
    </citation>
    <scope>NUCLEOTIDE SEQUENCE</scope>
    <source>
        <strain evidence="2">DSM 16372</strain>
    </source>
</reference>
<accession>A0AAV4ZI60</accession>
<proteinExistence type="predicted"/>
<sequence length="186" mass="20766">MPGTRTAVFIDGANLYGTTKALGVDIDYRKLRAYFAQGDLVRINYYTAILDDGEYSSLRPLLDWLAYNGFQVVSKPAKEWTDAAGRRKIKGNLDIEIAVDALELAPRIDCLVLFSGDGDFRYLVGALQRKGVRVVVVSTIQTQPAMIADELRRQADEFLDLGRLMDAIGRTEADRPPLRRSRPPSD</sequence>
<comment type="caution">
    <text evidence="2">The sequence shown here is derived from an EMBL/GenBank/DDBJ whole genome shotgun (WGS) entry which is preliminary data.</text>
</comment>
<evidence type="ECO:0000313" key="2">
    <source>
        <dbReference type="EMBL" id="GJD87882.1"/>
    </source>
</evidence>
<keyword evidence="3" id="KW-1185">Reference proteome</keyword>
<evidence type="ECO:0000313" key="3">
    <source>
        <dbReference type="Proteomes" id="UP001055247"/>
    </source>
</evidence>
<dbReference type="Proteomes" id="UP001055247">
    <property type="component" value="Unassembled WGS sequence"/>
</dbReference>
<dbReference type="InterPro" id="IPR047140">
    <property type="entry name" value="LabA"/>
</dbReference>
<dbReference type="PANTHER" id="PTHR35458">
    <property type="entry name" value="SLR0755 PROTEIN"/>
    <property type="match status" value="1"/>
</dbReference>
<evidence type="ECO:0000259" key="1">
    <source>
        <dbReference type="Pfam" id="PF01936"/>
    </source>
</evidence>
<dbReference type="Pfam" id="PF01936">
    <property type="entry name" value="NYN"/>
    <property type="match status" value="1"/>
</dbReference>
<dbReference type="CDD" id="cd10911">
    <property type="entry name" value="PIN_LabA"/>
    <property type="match status" value="1"/>
</dbReference>
<name>A0AAV4ZI60_9HYPH</name>
<reference evidence="2" key="1">
    <citation type="journal article" date="2016" name="Front. Microbiol.">
        <title>Genome Sequence of the Piezophilic, Mesophilic Sulfate-Reducing Bacterium Desulfovibrio indicus J2T.</title>
        <authorList>
            <person name="Cao J."/>
            <person name="Maignien L."/>
            <person name="Shao Z."/>
            <person name="Alain K."/>
            <person name="Jebbar M."/>
        </authorList>
    </citation>
    <scope>NUCLEOTIDE SEQUENCE</scope>
    <source>
        <strain evidence="2">DSM 16372</strain>
    </source>
</reference>
<organism evidence="2 3">
    <name type="scientific">Methylobacterium hispanicum</name>
    <dbReference type="NCBI Taxonomy" id="270350"/>
    <lineage>
        <taxon>Bacteria</taxon>
        <taxon>Pseudomonadati</taxon>
        <taxon>Pseudomonadota</taxon>
        <taxon>Alphaproteobacteria</taxon>
        <taxon>Hyphomicrobiales</taxon>
        <taxon>Methylobacteriaceae</taxon>
        <taxon>Methylobacterium</taxon>
    </lineage>
</organism>
<gene>
    <name evidence="2" type="ORF">BHAOGJBA_1388</name>
</gene>
<protein>
    <recommendedName>
        <fullName evidence="1">NYN domain-containing protein</fullName>
    </recommendedName>
</protein>
<dbReference type="EMBL" id="BPQO01000004">
    <property type="protein sequence ID" value="GJD87882.1"/>
    <property type="molecule type" value="Genomic_DNA"/>
</dbReference>
<dbReference type="GO" id="GO:0004540">
    <property type="term" value="F:RNA nuclease activity"/>
    <property type="evidence" value="ECO:0007669"/>
    <property type="project" value="InterPro"/>
</dbReference>
<dbReference type="InterPro" id="IPR021139">
    <property type="entry name" value="NYN"/>
</dbReference>
<dbReference type="RefSeq" id="WP_238229874.1">
    <property type="nucleotide sequence ID" value="NZ_BPQO01000004.1"/>
</dbReference>
<dbReference type="PANTHER" id="PTHR35458:SF2">
    <property type="entry name" value="SLR0755 PROTEIN"/>
    <property type="match status" value="1"/>
</dbReference>
<dbReference type="Gene3D" id="3.40.50.1010">
    <property type="entry name" value="5'-nuclease"/>
    <property type="match status" value="1"/>
</dbReference>
<feature type="domain" description="NYN" evidence="1">
    <location>
        <begin position="5"/>
        <end position="161"/>
    </location>
</feature>
<dbReference type="AlphaFoldDB" id="A0AAV4ZI60"/>